<dbReference type="PANTHER" id="PTHR43000">
    <property type="entry name" value="DTDP-D-GLUCOSE 4,6-DEHYDRATASE-RELATED"/>
    <property type="match status" value="1"/>
</dbReference>
<organism evidence="3">
    <name type="scientific">marine sediment metagenome</name>
    <dbReference type="NCBI Taxonomy" id="412755"/>
    <lineage>
        <taxon>unclassified sequences</taxon>
        <taxon>metagenomes</taxon>
        <taxon>ecological metagenomes</taxon>
    </lineage>
</organism>
<comment type="caution">
    <text evidence="3">The sequence shown here is derived from an EMBL/GenBank/DDBJ whole genome shotgun (WGS) entry which is preliminary data.</text>
</comment>
<evidence type="ECO:0000313" key="3">
    <source>
        <dbReference type="EMBL" id="KKN02882.1"/>
    </source>
</evidence>
<sequence length="405" mass="46429">MKILILGIDGYLGWPLAQYLANKGHEVSGVDDYSRRQFVKEMRSDSAIPIAPMFKRREAFQDYYGYKPDFMEFNIYTSPIHLISMIRQVKPDTIVHFAEVPSAPFSMHSLQRARYVMTNNVIGTLGLLYAMKEAAPEAHLLKLGTMGEYGTPNCDIPEGFFHLTAMSKKDDVLRTAKLPFPRQAGSWYHWSKVHDSNNIMFACNIWGLRSTDIMQGVVYGTWIEEMEDDPRMRTRLDYDESFGTVLNRFVCQAIIGHPLTVYGDVGKQTRGFLPLGDSMQCLTLAIENAPEPGEYRVFNQFEDVYSVIQLAEKVKAICSEIGMDVAIAHYEAPRVEAQEHYYNPENQKLLDLGYKPDMDMDAVIRIMIADLLPNKDRIKSHKHVLIPEIFWNNENHVARKLDDEL</sequence>
<evidence type="ECO:0000256" key="1">
    <source>
        <dbReference type="ARBA" id="ARBA00007637"/>
    </source>
</evidence>
<feature type="domain" description="NAD-dependent epimerase/dehydratase" evidence="2">
    <location>
        <begin position="3"/>
        <end position="297"/>
    </location>
</feature>
<evidence type="ECO:0000259" key="2">
    <source>
        <dbReference type="Pfam" id="PF01370"/>
    </source>
</evidence>
<dbReference type="Pfam" id="PF01370">
    <property type="entry name" value="Epimerase"/>
    <property type="match status" value="1"/>
</dbReference>
<dbReference type="SUPFAM" id="SSF51735">
    <property type="entry name" value="NAD(P)-binding Rossmann-fold domains"/>
    <property type="match status" value="1"/>
</dbReference>
<dbReference type="Gene3D" id="3.90.25.10">
    <property type="entry name" value="UDP-galactose 4-epimerase, domain 1"/>
    <property type="match status" value="1"/>
</dbReference>
<reference evidence="3" key="1">
    <citation type="journal article" date="2015" name="Nature">
        <title>Complex archaea that bridge the gap between prokaryotes and eukaryotes.</title>
        <authorList>
            <person name="Spang A."/>
            <person name="Saw J.H."/>
            <person name="Jorgensen S.L."/>
            <person name="Zaremba-Niedzwiedzka K."/>
            <person name="Martijn J."/>
            <person name="Lind A.E."/>
            <person name="van Eijk R."/>
            <person name="Schleper C."/>
            <person name="Guy L."/>
            <person name="Ettema T.J."/>
        </authorList>
    </citation>
    <scope>NUCLEOTIDE SEQUENCE</scope>
</reference>
<comment type="similarity">
    <text evidence="1">Belongs to the NAD(P)-dependent epimerase/dehydratase family.</text>
</comment>
<gene>
    <name evidence="3" type="ORF">LCGC14_1113230</name>
</gene>
<dbReference type="EMBL" id="LAZR01005096">
    <property type="protein sequence ID" value="KKN02882.1"/>
    <property type="molecule type" value="Genomic_DNA"/>
</dbReference>
<dbReference type="InterPro" id="IPR036291">
    <property type="entry name" value="NAD(P)-bd_dom_sf"/>
</dbReference>
<dbReference type="Gene3D" id="3.40.50.720">
    <property type="entry name" value="NAD(P)-binding Rossmann-like Domain"/>
    <property type="match status" value="1"/>
</dbReference>
<dbReference type="AlphaFoldDB" id="A0A0F9MU27"/>
<accession>A0A0F9MU27</accession>
<protein>
    <recommendedName>
        <fullName evidence="2">NAD-dependent epimerase/dehydratase domain-containing protein</fullName>
    </recommendedName>
</protein>
<dbReference type="InterPro" id="IPR001509">
    <property type="entry name" value="Epimerase_deHydtase"/>
</dbReference>
<proteinExistence type="inferred from homology"/>
<name>A0A0F9MU27_9ZZZZ</name>